<protein>
    <submittedName>
        <fullName evidence="1">Uncharacterized protein</fullName>
    </submittedName>
</protein>
<gene>
    <name evidence="1" type="ORF">S01H1_02504</name>
</gene>
<accession>X0UBE8</accession>
<dbReference type="AlphaFoldDB" id="X0UBE8"/>
<evidence type="ECO:0000313" key="1">
    <source>
        <dbReference type="EMBL" id="GAF85810.1"/>
    </source>
</evidence>
<reference evidence="1" key="1">
    <citation type="journal article" date="2014" name="Front. Microbiol.">
        <title>High frequency of phylogenetically diverse reductive dehalogenase-homologous genes in deep subseafloor sedimentary metagenomes.</title>
        <authorList>
            <person name="Kawai M."/>
            <person name="Futagami T."/>
            <person name="Toyoda A."/>
            <person name="Takaki Y."/>
            <person name="Nishi S."/>
            <person name="Hori S."/>
            <person name="Arai W."/>
            <person name="Tsubouchi T."/>
            <person name="Morono Y."/>
            <person name="Uchiyama I."/>
            <person name="Ito T."/>
            <person name="Fujiyama A."/>
            <person name="Inagaki F."/>
            <person name="Takami H."/>
        </authorList>
    </citation>
    <scope>NUCLEOTIDE SEQUENCE</scope>
    <source>
        <strain evidence="1">Expedition CK06-06</strain>
    </source>
</reference>
<organism evidence="1">
    <name type="scientific">marine sediment metagenome</name>
    <dbReference type="NCBI Taxonomy" id="412755"/>
    <lineage>
        <taxon>unclassified sequences</taxon>
        <taxon>metagenomes</taxon>
        <taxon>ecological metagenomes</taxon>
    </lineage>
</organism>
<comment type="caution">
    <text evidence="1">The sequence shown here is derived from an EMBL/GenBank/DDBJ whole genome shotgun (WGS) entry which is preliminary data.</text>
</comment>
<sequence length="81" mass="9303">MGDGVVANQSELARLGHVSRARVTQIMNLLNLAPDIQEEILFLPRLERGRDLVAEREVREVAAIVDWIVQRQMWGLVDRRL</sequence>
<dbReference type="EMBL" id="BARS01001214">
    <property type="protein sequence ID" value="GAF85810.1"/>
    <property type="molecule type" value="Genomic_DNA"/>
</dbReference>
<name>X0UBE8_9ZZZZ</name>
<dbReference type="SUPFAM" id="SSF109709">
    <property type="entry name" value="KorB DNA-binding domain-like"/>
    <property type="match status" value="1"/>
</dbReference>
<proteinExistence type="predicted"/>